<evidence type="ECO:0000259" key="1">
    <source>
        <dbReference type="Pfam" id="PF01609"/>
    </source>
</evidence>
<dbReference type="PANTHER" id="PTHR34614:SF2">
    <property type="entry name" value="TRANSPOSASE IS4-LIKE DOMAIN-CONTAINING PROTEIN"/>
    <property type="match status" value="1"/>
</dbReference>
<comment type="caution">
    <text evidence="2">The sequence shown here is derived from an EMBL/GenBank/DDBJ whole genome shotgun (WGS) entry which is preliminary data.</text>
</comment>
<protein>
    <submittedName>
        <fullName evidence="2">Transposase</fullName>
    </submittedName>
</protein>
<evidence type="ECO:0000313" key="2">
    <source>
        <dbReference type="EMBL" id="MBK1670533.1"/>
    </source>
</evidence>
<evidence type="ECO:0000313" key="3">
    <source>
        <dbReference type="Proteomes" id="UP001296873"/>
    </source>
</evidence>
<accession>A0ABS1DM20</accession>
<gene>
    <name evidence="2" type="ORF">CKO28_21155</name>
</gene>
<dbReference type="RefSeq" id="WP_242480715.1">
    <property type="nucleotide sequence ID" value="NZ_NRRL01000099.1"/>
</dbReference>
<sequence>MYLRTTQRRRKDGSTIRYLALAENVWNAARGRSEVQVVYNFGRADAQSEAQLRRLVHSINRVLGEDTATGGDSVEIPDIAIDESRDLGVVHVARTFWEELGIGPAVREVLEAKGLGAQHHTALFAMAANRLEEPRSKRGCTTRWLSDRAWLPEAETLDVDRLYRALDVLATSAEQIERRIFLQTANLFSLDADLIFYDTTTAYCETDVADEVETEWNGETYPALRRRGHSKEGRDNQPQVIVALAVTREGMPIRSWVLPGDTADVSTVKQIKEDLRAWHLGRCIFVGDAGMYSKANLKTLSEGLGRYIVAVPMARVKEVQQDVLSRPGRYRTVASNLKAKDVWVGDGERRKRYVLCLNPEEAERQRKHREEVLAELQSELARIDRGEADHPKAACRLLSSGRYGRYLSTDSRGRPRIDQKKVKAAQAYDGKFVVVTNDDSLSVEDIALGYKGASIIESCFRKMKQTGLEVRPMYHVAARRITAHVKLCVLALQIQRAAELRCGQPWTAIAHVLGRLKVVSYRSQKRSIVQRTEVSGELAQTLRQLRVQAPSKVLSVTAVSDAA</sequence>
<proteinExistence type="predicted"/>
<keyword evidence="3" id="KW-1185">Reference proteome</keyword>
<feature type="domain" description="Transposase IS4-like" evidence="1">
    <location>
        <begin position="221"/>
        <end position="491"/>
    </location>
</feature>
<dbReference type="InterPro" id="IPR002559">
    <property type="entry name" value="Transposase_11"/>
</dbReference>
<dbReference type="Proteomes" id="UP001296873">
    <property type="component" value="Unassembled WGS sequence"/>
</dbReference>
<dbReference type="PANTHER" id="PTHR34614">
    <property type="match status" value="1"/>
</dbReference>
<dbReference type="EMBL" id="NRRL01000099">
    <property type="protein sequence ID" value="MBK1670533.1"/>
    <property type="molecule type" value="Genomic_DNA"/>
</dbReference>
<organism evidence="2 3">
    <name type="scientific">Rhodovibrio sodomensis</name>
    <dbReference type="NCBI Taxonomy" id="1088"/>
    <lineage>
        <taxon>Bacteria</taxon>
        <taxon>Pseudomonadati</taxon>
        <taxon>Pseudomonadota</taxon>
        <taxon>Alphaproteobacteria</taxon>
        <taxon>Rhodospirillales</taxon>
        <taxon>Rhodovibrionaceae</taxon>
        <taxon>Rhodovibrio</taxon>
    </lineage>
</organism>
<name>A0ABS1DM20_9PROT</name>
<reference evidence="2 3" key="1">
    <citation type="journal article" date="2020" name="Microorganisms">
        <title>Osmotic Adaptation and Compatible Solute Biosynthesis of Phototrophic Bacteria as Revealed from Genome Analyses.</title>
        <authorList>
            <person name="Imhoff J.F."/>
            <person name="Rahn T."/>
            <person name="Kunzel S."/>
            <person name="Keller A."/>
            <person name="Neulinger S.C."/>
        </authorList>
    </citation>
    <scope>NUCLEOTIDE SEQUENCE [LARGE SCALE GENOMIC DNA]</scope>
    <source>
        <strain evidence="2 3">DSM 9895</strain>
    </source>
</reference>
<dbReference type="InterPro" id="IPR047654">
    <property type="entry name" value="IS1634_transpos"/>
</dbReference>
<dbReference type="NCBIfam" id="NF033559">
    <property type="entry name" value="transpos_IS1634"/>
    <property type="match status" value="1"/>
</dbReference>
<dbReference type="Pfam" id="PF01609">
    <property type="entry name" value="DDE_Tnp_1"/>
    <property type="match status" value="1"/>
</dbReference>